<accession>A0A976AAA0</accession>
<gene>
    <name evidence="2" type="ORF">CBM2586_B130590</name>
</gene>
<dbReference type="Proteomes" id="UP000257016">
    <property type="component" value="Unassembled WGS sequence"/>
</dbReference>
<feature type="region of interest" description="Disordered" evidence="1">
    <location>
        <begin position="1"/>
        <end position="28"/>
    </location>
</feature>
<reference evidence="2 3" key="1">
    <citation type="submission" date="2018-01" db="EMBL/GenBank/DDBJ databases">
        <authorList>
            <person name="Clerissi C."/>
        </authorList>
    </citation>
    <scope>NUCLEOTIDE SEQUENCE [LARGE SCALE GENOMIC DNA]</scope>
    <source>
        <strain evidence="2">Cupriavidus taiwanensis LMG 19430</strain>
    </source>
</reference>
<name>A0A976AAA0_9BURK</name>
<evidence type="ECO:0000256" key="1">
    <source>
        <dbReference type="SAM" id="MobiDB-lite"/>
    </source>
</evidence>
<proteinExistence type="predicted"/>
<sequence>MSFYAYVDEPYDPSTHTHMRLGRDSPLK</sequence>
<comment type="caution">
    <text evidence="2">The sequence shown here is derived from an EMBL/GenBank/DDBJ whole genome shotgun (WGS) entry which is preliminary data.</text>
</comment>
<protein>
    <submittedName>
        <fullName evidence="2">Uncharacterized protein</fullName>
    </submittedName>
</protein>
<dbReference type="EMBL" id="OFSN01000019">
    <property type="protein sequence ID" value="SOY71870.1"/>
    <property type="molecule type" value="Genomic_DNA"/>
</dbReference>
<dbReference type="AlphaFoldDB" id="A0A976AAA0"/>
<evidence type="ECO:0000313" key="2">
    <source>
        <dbReference type="EMBL" id="SOY71870.1"/>
    </source>
</evidence>
<evidence type="ECO:0000313" key="3">
    <source>
        <dbReference type="Proteomes" id="UP000257016"/>
    </source>
</evidence>
<organism evidence="2 3">
    <name type="scientific">Cupriavidus taiwanensis</name>
    <dbReference type="NCBI Taxonomy" id="164546"/>
    <lineage>
        <taxon>Bacteria</taxon>
        <taxon>Pseudomonadati</taxon>
        <taxon>Pseudomonadota</taxon>
        <taxon>Betaproteobacteria</taxon>
        <taxon>Burkholderiales</taxon>
        <taxon>Burkholderiaceae</taxon>
        <taxon>Cupriavidus</taxon>
    </lineage>
</organism>